<dbReference type="GO" id="GO:0071944">
    <property type="term" value="C:cell periphery"/>
    <property type="evidence" value="ECO:0007669"/>
    <property type="project" value="TreeGrafter"/>
</dbReference>
<gene>
    <name evidence="1" type="ORF">VNO80_28269</name>
</gene>
<comment type="caution">
    <text evidence="1">The sequence shown here is derived from an EMBL/GenBank/DDBJ whole genome shotgun (WGS) entry which is preliminary data.</text>
</comment>
<dbReference type="GO" id="GO:1990380">
    <property type="term" value="F:K48-linked deubiquitinase activity"/>
    <property type="evidence" value="ECO:0007669"/>
    <property type="project" value="InterPro"/>
</dbReference>
<reference evidence="1 2" key="1">
    <citation type="submission" date="2024-01" db="EMBL/GenBank/DDBJ databases">
        <title>The genomes of 5 underutilized Papilionoideae crops provide insights into root nodulation and disease resistanc.</title>
        <authorList>
            <person name="Jiang F."/>
        </authorList>
    </citation>
    <scope>NUCLEOTIDE SEQUENCE [LARGE SCALE GENOMIC DNA]</scope>
    <source>
        <strain evidence="1">JINMINGXINNONG_FW02</strain>
        <tissue evidence="1">Leaves</tissue>
    </source>
</reference>
<dbReference type="GO" id="GO:0071108">
    <property type="term" value="P:protein K48-linked deubiquitination"/>
    <property type="evidence" value="ECO:0007669"/>
    <property type="project" value="TreeGrafter"/>
</dbReference>
<dbReference type="PANTHER" id="PTHR18063">
    <property type="entry name" value="NF-E2 INDUCIBLE PROTEIN"/>
    <property type="match status" value="1"/>
</dbReference>
<accession>A0AAN9QB81</accession>
<protein>
    <submittedName>
        <fullName evidence="1">Uncharacterized protein</fullName>
    </submittedName>
</protein>
<dbReference type="InterPro" id="IPR007518">
    <property type="entry name" value="MINDY"/>
</dbReference>
<dbReference type="Proteomes" id="UP001374584">
    <property type="component" value="Unassembled WGS sequence"/>
</dbReference>
<dbReference type="InterPro" id="IPR016135">
    <property type="entry name" value="UBQ-conjugating_enzyme/RWD"/>
</dbReference>
<dbReference type="GO" id="GO:0016807">
    <property type="term" value="F:cysteine-type carboxypeptidase activity"/>
    <property type="evidence" value="ECO:0007669"/>
    <property type="project" value="TreeGrafter"/>
</dbReference>
<dbReference type="PANTHER" id="PTHR18063:SF6">
    <property type="entry name" value="UBIQUITIN CARBOXYL-TERMINAL HYDROLASE"/>
    <property type="match status" value="1"/>
</dbReference>
<evidence type="ECO:0000313" key="1">
    <source>
        <dbReference type="EMBL" id="KAK7331535.1"/>
    </source>
</evidence>
<name>A0AAN9QB81_PHACN</name>
<dbReference type="EMBL" id="JAYMYR010000011">
    <property type="protein sequence ID" value="KAK7331535.1"/>
    <property type="molecule type" value="Genomic_DNA"/>
</dbReference>
<organism evidence="1 2">
    <name type="scientific">Phaseolus coccineus</name>
    <name type="common">Scarlet runner bean</name>
    <name type="synonym">Phaseolus multiflorus</name>
    <dbReference type="NCBI Taxonomy" id="3886"/>
    <lineage>
        <taxon>Eukaryota</taxon>
        <taxon>Viridiplantae</taxon>
        <taxon>Streptophyta</taxon>
        <taxon>Embryophyta</taxon>
        <taxon>Tracheophyta</taxon>
        <taxon>Spermatophyta</taxon>
        <taxon>Magnoliopsida</taxon>
        <taxon>eudicotyledons</taxon>
        <taxon>Gunneridae</taxon>
        <taxon>Pentapetalae</taxon>
        <taxon>rosids</taxon>
        <taxon>fabids</taxon>
        <taxon>Fabales</taxon>
        <taxon>Fabaceae</taxon>
        <taxon>Papilionoideae</taxon>
        <taxon>50 kb inversion clade</taxon>
        <taxon>NPAAA clade</taxon>
        <taxon>indigoferoid/millettioid clade</taxon>
        <taxon>Phaseoleae</taxon>
        <taxon>Phaseolus</taxon>
    </lineage>
</organism>
<dbReference type="SUPFAM" id="SSF54495">
    <property type="entry name" value="UBC-like"/>
    <property type="match status" value="1"/>
</dbReference>
<keyword evidence="2" id="KW-1185">Reference proteome</keyword>
<dbReference type="AlphaFoldDB" id="A0AAN9QB81"/>
<evidence type="ECO:0000313" key="2">
    <source>
        <dbReference type="Proteomes" id="UP001374584"/>
    </source>
</evidence>
<sequence length="281" mass="31378">MASQASLLLQKQLKDVEIAIYPDGRVCISILHPPGDDPKGYKLASERWTPVHTNKDAGYVENQQQNIADAIDLLPRLVTGIDVNIQIRRTADFEFTRSNVLLLRNNLKLNPDIAEVAREKLLSLAAERLIDSNSNVNVRVTFVISGYLHSCDLDIPLYHSWIVDPQEVVQLSFCLRVSTGGEEAGIRAGDCVGSSPKIKTLVQGKYYYRINPLGEGAKWHRTFGQEIYSPLLLACAGKDEKDDWMNSHVLAFSGIDYSYTLPNNIAIITLQELEDGRFSFG</sequence>
<dbReference type="Gene3D" id="3.10.110.10">
    <property type="entry name" value="Ubiquitin Conjugating Enzyme"/>
    <property type="match status" value="1"/>
</dbReference>
<proteinExistence type="predicted"/>
<dbReference type="GO" id="GO:0004843">
    <property type="term" value="F:cysteine-type deubiquitinase activity"/>
    <property type="evidence" value="ECO:0007669"/>
    <property type="project" value="InterPro"/>
</dbReference>
<dbReference type="GO" id="GO:0005829">
    <property type="term" value="C:cytosol"/>
    <property type="evidence" value="ECO:0007669"/>
    <property type="project" value="TreeGrafter"/>
</dbReference>